<keyword evidence="1" id="KW-0732">Signal</keyword>
<protein>
    <recommendedName>
        <fullName evidence="4">Secreted protein</fullName>
    </recommendedName>
</protein>
<organism evidence="2 3">
    <name type="scientific">Papaver atlanticum</name>
    <dbReference type="NCBI Taxonomy" id="357466"/>
    <lineage>
        <taxon>Eukaryota</taxon>
        <taxon>Viridiplantae</taxon>
        <taxon>Streptophyta</taxon>
        <taxon>Embryophyta</taxon>
        <taxon>Tracheophyta</taxon>
        <taxon>Spermatophyta</taxon>
        <taxon>Magnoliopsida</taxon>
        <taxon>Ranunculales</taxon>
        <taxon>Papaveraceae</taxon>
        <taxon>Papaveroideae</taxon>
        <taxon>Papaver</taxon>
    </lineage>
</organism>
<accession>A0AAD4XBN2</accession>
<comment type="caution">
    <text evidence="2">The sequence shown here is derived from an EMBL/GenBank/DDBJ whole genome shotgun (WGS) entry which is preliminary data.</text>
</comment>
<feature type="signal peptide" evidence="1">
    <location>
        <begin position="1"/>
        <end position="17"/>
    </location>
</feature>
<dbReference type="EMBL" id="JAJJMB010012336">
    <property type="protein sequence ID" value="KAI3878031.1"/>
    <property type="molecule type" value="Genomic_DNA"/>
</dbReference>
<proteinExistence type="predicted"/>
<feature type="non-terminal residue" evidence="2">
    <location>
        <position position="1"/>
    </location>
</feature>
<dbReference type="AlphaFoldDB" id="A0AAD4XBN2"/>
<feature type="chain" id="PRO_5042073102" description="Secreted protein" evidence="1">
    <location>
        <begin position="18"/>
        <end position="82"/>
    </location>
</feature>
<dbReference type="Proteomes" id="UP001202328">
    <property type="component" value="Unassembled WGS sequence"/>
</dbReference>
<sequence>MFTFILIFLQYWPRVAPTYCGYCLNNARALDFLSGGFHFESNSDSRSLDLKFFKTYHFDLLLYLLSGPKFKVSLSTGSVTCQ</sequence>
<evidence type="ECO:0000313" key="2">
    <source>
        <dbReference type="EMBL" id="KAI3878031.1"/>
    </source>
</evidence>
<name>A0AAD4XBN2_9MAGN</name>
<evidence type="ECO:0000256" key="1">
    <source>
        <dbReference type="SAM" id="SignalP"/>
    </source>
</evidence>
<reference evidence="2" key="1">
    <citation type="submission" date="2022-04" db="EMBL/GenBank/DDBJ databases">
        <title>A functionally conserved STORR gene fusion in Papaver species that diverged 16.8 million years ago.</title>
        <authorList>
            <person name="Catania T."/>
        </authorList>
    </citation>
    <scope>NUCLEOTIDE SEQUENCE</scope>
    <source>
        <strain evidence="2">S-188037</strain>
    </source>
</reference>
<keyword evidence="3" id="KW-1185">Reference proteome</keyword>
<evidence type="ECO:0000313" key="3">
    <source>
        <dbReference type="Proteomes" id="UP001202328"/>
    </source>
</evidence>
<evidence type="ECO:0008006" key="4">
    <source>
        <dbReference type="Google" id="ProtNLM"/>
    </source>
</evidence>
<gene>
    <name evidence="2" type="ORF">MKW98_008308</name>
</gene>